<dbReference type="Pfam" id="PF09820">
    <property type="entry name" value="AAA-ATPase_like"/>
    <property type="match status" value="1"/>
</dbReference>
<dbReference type="RefSeq" id="WP_055264269.1">
    <property type="nucleotide sequence ID" value="NZ_CYXV01000020.1"/>
</dbReference>
<dbReference type="SUPFAM" id="SSF52540">
    <property type="entry name" value="P-loop containing nucleoside triphosphate hydrolases"/>
    <property type="match status" value="1"/>
</dbReference>
<gene>
    <name evidence="2" type="ORF">ERS852420_03318</name>
</gene>
<dbReference type="EMBL" id="CYXV01000020">
    <property type="protein sequence ID" value="CUN18885.1"/>
    <property type="molecule type" value="Genomic_DNA"/>
</dbReference>
<dbReference type="PANTHER" id="PTHR34825:SF1">
    <property type="entry name" value="AAA-ATPASE-LIKE DOMAIN-CONTAINING PROTEIN"/>
    <property type="match status" value="1"/>
</dbReference>
<reference evidence="2 3" key="1">
    <citation type="submission" date="2015-09" db="EMBL/GenBank/DDBJ databases">
        <authorList>
            <consortium name="Pathogen Informatics"/>
        </authorList>
    </citation>
    <scope>NUCLEOTIDE SEQUENCE [LARGE SCALE GENOMIC DNA]</scope>
    <source>
        <strain evidence="2 3">2789STDY5608863</strain>
    </source>
</reference>
<dbReference type="InterPro" id="IPR018631">
    <property type="entry name" value="AAA-ATPase-like_dom"/>
</dbReference>
<name>A0A173UXW5_9FIRM</name>
<protein>
    <submittedName>
        <fullName evidence="2">Predicted AAA-ATPase</fullName>
    </submittedName>
</protein>
<organism evidence="2 3">
    <name type="scientific">Roseburia faecis</name>
    <dbReference type="NCBI Taxonomy" id="301302"/>
    <lineage>
        <taxon>Bacteria</taxon>
        <taxon>Bacillati</taxon>
        <taxon>Bacillota</taxon>
        <taxon>Clostridia</taxon>
        <taxon>Lachnospirales</taxon>
        <taxon>Lachnospiraceae</taxon>
        <taxon>Roseburia</taxon>
    </lineage>
</organism>
<dbReference type="Proteomes" id="UP000095495">
    <property type="component" value="Unassembled WGS sequence"/>
</dbReference>
<dbReference type="AlphaFoldDB" id="A0A173UXW5"/>
<dbReference type="Pfam" id="PF08011">
    <property type="entry name" value="PDDEXK_9"/>
    <property type="match status" value="1"/>
</dbReference>
<evidence type="ECO:0000313" key="3">
    <source>
        <dbReference type="Proteomes" id="UP000095495"/>
    </source>
</evidence>
<sequence>MEQRLKLPVGIEFFDEIRTSGYYYIDKTKLIEQLLQNMGKVSLFTRPRRFGKTLNMSMLKCFFEIGTAPALFDGLYISDNKELCDTYMGKYPVIFLSLKGVEGLTFEEAKYRLIELIGTEAERFAFLDDSDRLSANEKEKYRALIALNNGKYTMEEGLLISSIQLLSKLLYQHYGQKTVILIDEYDVPLDKAFQNGYYREMVSLIRGLLGQALKTNTSLQFAVLTGCLRISKESIFTGLNNFKILSIDDARYDEQFGFTDAEVSDLLEDYDLSGHFAEIKEWYDGYHFGNADIYCPWDVINHVDHLLQEPDVCPQAYWINSSGNDLVKRFVDKADKTTRDEIEQLIAGNAIEKRIRLELTYDEIENSIDNLWSVLFTTGYLTQVGKAVDGVYRLVIPNKEVREVFVFQIQEWFRQTIVEDAKPMQELCRAFLDGDAEKIQKHLTQILGRMISILDTKARDEQKENFYHGLLLGLLRSERDWLIRSNVESGDGFCDILIEPEDPDAGMVIELKYAATFRELDSACEKAMQQIRDRRYDEALRNDGRENILAYGIAFCKKRCKVVCEKL</sequence>
<evidence type="ECO:0000313" key="2">
    <source>
        <dbReference type="EMBL" id="CUN18885.1"/>
    </source>
</evidence>
<dbReference type="InterPro" id="IPR012547">
    <property type="entry name" value="PDDEXK_9"/>
</dbReference>
<dbReference type="PANTHER" id="PTHR34825">
    <property type="entry name" value="CONSERVED PROTEIN, WITH A WEAK D-GALACTARATE DEHYDRATASE/ALTRONATE HYDROLASE DOMAIN"/>
    <property type="match status" value="1"/>
</dbReference>
<evidence type="ECO:0000259" key="1">
    <source>
        <dbReference type="Pfam" id="PF09820"/>
    </source>
</evidence>
<accession>A0A173UXW5</accession>
<dbReference type="InterPro" id="IPR027417">
    <property type="entry name" value="P-loop_NTPase"/>
</dbReference>
<feature type="domain" description="AAA-ATPase-like" evidence="1">
    <location>
        <begin position="8"/>
        <end position="236"/>
    </location>
</feature>
<proteinExistence type="predicted"/>